<evidence type="ECO:0000313" key="2">
    <source>
        <dbReference type="EMBL" id="KAA8576639.1"/>
    </source>
</evidence>
<feature type="compositionally biased region" description="Polar residues" evidence="1">
    <location>
        <begin position="16"/>
        <end position="39"/>
    </location>
</feature>
<feature type="compositionally biased region" description="Acidic residues" evidence="1">
    <location>
        <begin position="527"/>
        <end position="540"/>
    </location>
</feature>
<feature type="region of interest" description="Disordered" evidence="1">
    <location>
        <begin position="880"/>
        <end position="952"/>
    </location>
</feature>
<keyword evidence="3" id="KW-1185">Reference proteome</keyword>
<evidence type="ECO:0000256" key="1">
    <source>
        <dbReference type="SAM" id="MobiDB-lite"/>
    </source>
</evidence>
<organism evidence="2 3">
    <name type="scientific">Monilinia fructicola</name>
    <name type="common">Brown rot fungus</name>
    <name type="synonym">Ciboria fructicola</name>
    <dbReference type="NCBI Taxonomy" id="38448"/>
    <lineage>
        <taxon>Eukaryota</taxon>
        <taxon>Fungi</taxon>
        <taxon>Dikarya</taxon>
        <taxon>Ascomycota</taxon>
        <taxon>Pezizomycotina</taxon>
        <taxon>Leotiomycetes</taxon>
        <taxon>Helotiales</taxon>
        <taxon>Sclerotiniaceae</taxon>
        <taxon>Monilinia</taxon>
    </lineage>
</organism>
<feature type="compositionally biased region" description="Polar residues" evidence="1">
    <location>
        <begin position="571"/>
        <end position="584"/>
    </location>
</feature>
<comment type="caution">
    <text evidence="2">The sequence shown here is derived from an EMBL/GenBank/DDBJ whole genome shotgun (WGS) entry which is preliminary data.</text>
</comment>
<dbReference type="VEuPathDB" id="FungiDB:MFRU_014g01990"/>
<dbReference type="AlphaFoldDB" id="A0A5M9K827"/>
<feature type="compositionally biased region" description="Acidic residues" evidence="1">
    <location>
        <begin position="894"/>
        <end position="916"/>
    </location>
</feature>
<feature type="region of interest" description="Disordered" evidence="1">
    <location>
        <begin position="1"/>
        <end position="63"/>
    </location>
</feature>
<name>A0A5M9K827_MONFR</name>
<gene>
    <name evidence="2" type="ORF">EYC84_006728</name>
</gene>
<feature type="region of interest" description="Disordered" evidence="1">
    <location>
        <begin position="500"/>
        <end position="542"/>
    </location>
</feature>
<evidence type="ECO:0000313" key="3">
    <source>
        <dbReference type="Proteomes" id="UP000322873"/>
    </source>
</evidence>
<reference evidence="2 3" key="1">
    <citation type="submission" date="2019-06" db="EMBL/GenBank/DDBJ databases">
        <title>Genome Sequence of the Brown Rot Fungal Pathogen Monilinia fructicola.</title>
        <authorList>
            <person name="De Miccolis Angelini R.M."/>
            <person name="Landi L."/>
            <person name="Abate D."/>
            <person name="Pollastro S."/>
            <person name="Romanazzi G."/>
            <person name="Faretra F."/>
        </authorList>
    </citation>
    <scope>NUCLEOTIDE SEQUENCE [LARGE SCALE GENOMIC DNA]</scope>
    <source>
        <strain evidence="2 3">Mfrc123</strain>
    </source>
</reference>
<feature type="compositionally biased region" description="Acidic residues" evidence="1">
    <location>
        <begin position="924"/>
        <end position="948"/>
    </location>
</feature>
<accession>A0A5M9K827</accession>
<feature type="compositionally biased region" description="Polar residues" evidence="1">
    <location>
        <begin position="469"/>
        <end position="485"/>
    </location>
</feature>
<dbReference type="Proteomes" id="UP000322873">
    <property type="component" value="Unassembled WGS sequence"/>
</dbReference>
<feature type="region of interest" description="Disordered" evidence="1">
    <location>
        <begin position="190"/>
        <end position="209"/>
    </location>
</feature>
<feature type="compositionally biased region" description="Polar residues" evidence="1">
    <location>
        <begin position="501"/>
        <end position="514"/>
    </location>
</feature>
<protein>
    <recommendedName>
        <fullName evidence="4">F-box domain-containing protein</fullName>
    </recommendedName>
</protein>
<evidence type="ECO:0008006" key="4">
    <source>
        <dbReference type="Google" id="ProtNLM"/>
    </source>
</evidence>
<feature type="compositionally biased region" description="Pro residues" evidence="1">
    <location>
        <begin position="1"/>
        <end position="10"/>
    </location>
</feature>
<sequence length="1010" mass="112220">MTAHLPPPDPQFDDIVSQSDELSSSSHKTSTAAQPSENLTLPDRTSGGAMATPSSASEKVEKAGLDAKTKISNFLKDKEQEWTAVVEKRNGPLRLLDLPMDVLKEIVKEVTHTNDLTSLALTHSALHNLAIPYIYSRFDIVWPDAHATSDPRTGVDALTYGLSTLCMGNAFANADPPQSFVCKHCGTDNSTDCSHETRSEPSSAPRRMGNEYPQFTRKFSLGNGPTDWVQEYLITKESGKMLGTLVALAVARMINLETFVWDMPTGVLRDVWLALSSLQYKTPKQECRLERVWVRWHDNTESIHMSPTQNPNTPAITTNQMLAGTVMSSIGWVIPSGSSINLLAPPQSLAYSQGRVEYPTISVLPPLQSLSVLDIDELDYLDEMSVLVERSKDKLRELRVGISTKAIQRDFALPWDGPELQQVDHEAKWPGASRIGERRLGGVLGIILGRVFDVRNKRKAKNERRAGSKSGSSTGNNQQLKQENGENAATNVLPEIIGNASMASGSSNKDSTAGSGELNPPGVAFDPEADPLPDNIDPDLEQSSAPYHYHFEMDEVDAIIAAHKLTSSDDTAVDQTLQPNSSSDLLVEPAPRRSQAPNRKPSRVPEVSPSGRERLEGKLRLQTLELERVSLSVYVMQRAFDWAVLTNLTILDCPQHDKLWSTLKKHFSPSPIGNHISTKHSTQMLYHLNLKKVHTDAASPSLISFLKETLAPNTLETLFLQDRKRASNSTVTIESIYRGPLKRHRASLKKLLLDSSERPPRNVNSSAESAKWKAWMPNRDILNFITSGRMSSLRELSIAIDYKDWHHFLQRLPQIPQLRSLSVPFIADHITPLFDPKELAHQILDVIFLRPEVELCYVGISHKCFEILENRPHEELSHLSHDPHATAANGGPITDDEEDDEDGSEDDEVDEEEDDNGTAIAPIDPDETEDELSDSDGDDDGESDEDSWDGASDCGGKGKVRLRLREILFYDDKVAIFKARHGIIMDGWGWLQIKGQRMGWETKTKEALID</sequence>
<proteinExistence type="predicted"/>
<dbReference type="EMBL" id="VICG01000001">
    <property type="protein sequence ID" value="KAA8576639.1"/>
    <property type="molecule type" value="Genomic_DNA"/>
</dbReference>
<feature type="region of interest" description="Disordered" evidence="1">
    <location>
        <begin position="571"/>
        <end position="611"/>
    </location>
</feature>
<feature type="region of interest" description="Disordered" evidence="1">
    <location>
        <begin position="458"/>
        <end position="485"/>
    </location>
</feature>